<dbReference type="OrthoDB" id="194443at2759"/>
<dbReference type="PANTHER" id="PTHR47843">
    <property type="entry name" value="BTB DOMAIN-CONTAINING PROTEIN-RELATED"/>
    <property type="match status" value="1"/>
</dbReference>
<proteinExistence type="predicted"/>
<dbReference type="CDD" id="cd18186">
    <property type="entry name" value="BTB_POZ_ZBTB_KLHL-like"/>
    <property type="match status" value="1"/>
</dbReference>
<evidence type="ECO:0000259" key="1">
    <source>
        <dbReference type="PROSITE" id="PS50097"/>
    </source>
</evidence>
<evidence type="ECO:0000313" key="2">
    <source>
        <dbReference type="EMBL" id="KAF1970502.1"/>
    </source>
</evidence>
<accession>A0A6A5V388</accession>
<gene>
    <name evidence="2" type="ORF">BU23DRAFT_473785</name>
</gene>
<dbReference type="PROSITE" id="PS50097">
    <property type="entry name" value="BTB"/>
    <property type="match status" value="1"/>
</dbReference>
<dbReference type="Gene3D" id="3.30.710.10">
    <property type="entry name" value="Potassium Channel Kv1.1, Chain A"/>
    <property type="match status" value="1"/>
</dbReference>
<dbReference type="SUPFAM" id="SSF54695">
    <property type="entry name" value="POZ domain"/>
    <property type="match status" value="1"/>
</dbReference>
<keyword evidence="3" id="KW-1185">Reference proteome</keyword>
<dbReference type="AlphaFoldDB" id="A0A6A5V388"/>
<dbReference type="EMBL" id="ML976700">
    <property type="protein sequence ID" value="KAF1970502.1"/>
    <property type="molecule type" value="Genomic_DNA"/>
</dbReference>
<evidence type="ECO:0000313" key="3">
    <source>
        <dbReference type="Proteomes" id="UP000800036"/>
    </source>
</evidence>
<name>A0A6A5V388_9PLEO</name>
<feature type="non-terminal residue" evidence="2">
    <location>
        <position position="1"/>
    </location>
</feature>
<dbReference type="Proteomes" id="UP000800036">
    <property type="component" value="Unassembled WGS sequence"/>
</dbReference>
<feature type="domain" description="BTB" evidence="1">
    <location>
        <begin position="2"/>
        <end position="58"/>
    </location>
</feature>
<protein>
    <recommendedName>
        <fullName evidence="1">BTB domain-containing protein</fullName>
    </recommendedName>
</protein>
<dbReference type="InterPro" id="IPR000210">
    <property type="entry name" value="BTB/POZ_dom"/>
</dbReference>
<organism evidence="2 3">
    <name type="scientific">Bimuria novae-zelandiae CBS 107.79</name>
    <dbReference type="NCBI Taxonomy" id="1447943"/>
    <lineage>
        <taxon>Eukaryota</taxon>
        <taxon>Fungi</taxon>
        <taxon>Dikarya</taxon>
        <taxon>Ascomycota</taxon>
        <taxon>Pezizomycotina</taxon>
        <taxon>Dothideomycetes</taxon>
        <taxon>Pleosporomycetidae</taxon>
        <taxon>Pleosporales</taxon>
        <taxon>Massarineae</taxon>
        <taxon>Didymosphaeriaceae</taxon>
        <taxon>Bimuria</taxon>
    </lineage>
</organism>
<dbReference type="InterPro" id="IPR011333">
    <property type="entry name" value="SKP1/BTB/POZ_sf"/>
</dbReference>
<reference evidence="2" key="1">
    <citation type="journal article" date="2020" name="Stud. Mycol.">
        <title>101 Dothideomycetes genomes: a test case for predicting lifestyles and emergence of pathogens.</title>
        <authorList>
            <person name="Haridas S."/>
            <person name="Albert R."/>
            <person name="Binder M."/>
            <person name="Bloem J."/>
            <person name="Labutti K."/>
            <person name="Salamov A."/>
            <person name="Andreopoulos B."/>
            <person name="Baker S."/>
            <person name="Barry K."/>
            <person name="Bills G."/>
            <person name="Bluhm B."/>
            <person name="Cannon C."/>
            <person name="Castanera R."/>
            <person name="Culley D."/>
            <person name="Daum C."/>
            <person name="Ezra D."/>
            <person name="Gonzalez J."/>
            <person name="Henrissat B."/>
            <person name="Kuo A."/>
            <person name="Liang C."/>
            <person name="Lipzen A."/>
            <person name="Lutzoni F."/>
            <person name="Magnuson J."/>
            <person name="Mondo S."/>
            <person name="Nolan M."/>
            <person name="Ohm R."/>
            <person name="Pangilinan J."/>
            <person name="Park H.-J."/>
            <person name="Ramirez L."/>
            <person name="Alfaro M."/>
            <person name="Sun H."/>
            <person name="Tritt A."/>
            <person name="Yoshinaga Y."/>
            <person name="Zwiers L.-H."/>
            <person name="Turgeon B."/>
            <person name="Goodwin S."/>
            <person name="Spatafora J."/>
            <person name="Crous P."/>
            <person name="Grigoriev I."/>
        </authorList>
    </citation>
    <scope>NUCLEOTIDE SEQUENCE</scope>
    <source>
        <strain evidence="2">CBS 107.79</strain>
    </source>
</reference>
<sequence length="226" mass="25934">TGLVAIEVGSERKEYTVHKDLLTHYSEYFARALDGPWKEAEDKKVRLEDIEPETFDIFSIANPNDIRIELLKPLAFNGSAQSLPEEDYDFICIQLLNALAFGDRFHVASFKVALVHILVSLIIEFLPPTFRIIIHAFDVLSDSSPVLDLLVNAHCACWCEKTAMESDFEMLPELPIEFIRRVFKRQGARNLEQKGAGKFKHCDYHQHATEDERLQCNWKNQTGEPL</sequence>
<dbReference type="PANTHER" id="PTHR47843:SF2">
    <property type="entry name" value="BTB DOMAIN-CONTAINING PROTEIN"/>
    <property type="match status" value="1"/>
</dbReference>
<dbReference type="Pfam" id="PF00651">
    <property type="entry name" value="BTB"/>
    <property type="match status" value="1"/>
</dbReference>